<dbReference type="PANTHER" id="PTHR10381">
    <property type="entry name" value="ATP-DEPENDENT CLP PROTEASE PROTEOLYTIC SUBUNIT"/>
    <property type="match status" value="1"/>
</dbReference>
<dbReference type="GO" id="GO:0006515">
    <property type="term" value="P:protein quality control for misfolded or incompletely synthesized proteins"/>
    <property type="evidence" value="ECO:0007669"/>
    <property type="project" value="TreeGrafter"/>
</dbReference>
<evidence type="ECO:0000256" key="3">
    <source>
        <dbReference type="ARBA" id="ARBA00022801"/>
    </source>
</evidence>
<sequence>MKINIKGPIIPSSQQWVYDWFGMEATSPQKVNDLIEKANGEDLDVEINSGGGSVFAASEIYTALKSYQGKTTGKIVGLAASAASVIAMGVKILSMSPTGQIMIHNSSTWTEGDYREMEHTADVLKSINDTIANAYRIKTGKTQEELLALMDNETWLTAQKAKELGFIDEIMFENESQWVANFNHSEMLPPEVINKVRNAIKSPNFQESQEDTERIDKKNQLKNQIEIAKSKLALEIEASYFNFKEEF</sequence>
<organism evidence="4">
    <name type="scientific">uncultured Caudovirales phage</name>
    <dbReference type="NCBI Taxonomy" id="2100421"/>
    <lineage>
        <taxon>Viruses</taxon>
        <taxon>Duplodnaviria</taxon>
        <taxon>Heunggongvirae</taxon>
        <taxon>Uroviricota</taxon>
        <taxon>Caudoviricetes</taxon>
        <taxon>Peduoviridae</taxon>
        <taxon>Maltschvirus</taxon>
        <taxon>Maltschvirus maltsch</taxon>
    </lineage>
</organism>
<dbReference type="Gene3D" id="3.90.226.10">
    <property type="entry name" value="2-enoyl-CoA Hydratase, Chain A, domain 1"/>
    <property type="match status" value="1"/>
</dbReference>
<dbReference type="Pfam" id="PF00574">
    <property type="entry name" value="CLP_protease"/>
    <property type="match status" value="1"/>
</dbReference>
<dbReference type="PANTHER" id="PTHR10381:SF70">
    <property type="entry name" value="ATP-DEPENDENT CLP PROTEASE PROTEOLYTIC SUBUNIT"/>
    <property type="match status" value="1"/>
</dbReference>
<protein>
    <submittedName>
        <fullName evidence="4">Putative peptidase S14 ClpP</fullName>
    </submittedName>
</protein>
<evidence type="ECO:0000313" key="4">
    <source>
        <dbReference type="EMBL" id="ASN72282.1"/>
    </source>
</evidence>
<accession>A0A2H4JAJ9</accession>
<proteinExistence type="inferred from homology"/>
<dbReference type="CDD" id="cd07016">
    <property type="entry name" value="S14_ClpP_1"/>
    <property type="match status" value="1"/>
</dbReference>
<dbReference type="GO" id="GO:0009368">
    <property type="term" value="C:endopeptidase Clp complex"/>
    <property type="evidence" value="ECO:0007669"/>
    <property type="project" value="TreeGrafter"/>
</dbReference>
<comment type="similarity">
    <text evidence="1">Belongs to the peptidase S14 family.</text>
</comment>
<reference evidence="4" key="1">
    <citation type="submission" date="2017-06" db="EMBL/GenBank/DDBJ databases">
        <title>Novel phages from South African skin metaviromes.</title>
        <authorList>
            <person name="van Zyl L.J."/>
            <person name="Abrahams Y."/>
            <person name="Stander E.A."/>
            <person name="Kirby B.M."/>
            <person name="Clavaud C."/>
            <person name="Farcet C."/>
            <person name="Breton L."/>
            <person name="Trindade M.I."/>
        </authorList>
    </citation>
    <scope>NUCLEOTIDE SEQUENCE</scope>
</reference>
<evidence type="ECO:0000256" key="2">
    <source>
        <dbReference type="ARBA" id="ARBA00022490"/>
    </source>
</evidence>
<dbReference type="PRINTS" id="PR00127">
    <property type="entry name" value="CLPPROTEASEP"/>
</dbReference>
<dbReference type="SUPFAM" id="SSF52096">
    <property type="entry name" value="ClpP/crotonase"/>
    <property type="match status" value="1"/>
</dbReference>
<name>A0A2H4JAJ9_9CAUD</name>
<evidence type="ECO:0000256" key="1">
    <source>
        <dbReference type="ARBA" id="ARBA00007039"/>
    </source>
</evidence>
<dbReference type="InterPro" id="IPR023562">
    <property type="entry name" value="ClpP/TepA"/>
</dbReference>
<keyword evidence="3" id="KW-0378">Hydrolase</keyword>
<gene>
    <name evidence="4" type="ORF">10S12_20</name>
</gene>
<keyword evidence="2" id="KW-0963">Cytoplasm</keyword>
<dbReference type="EMBL" id="MF417948">
    <property type="protein sequence ID" value="ASN72282.1"/>
    <property type="molecule type" value="Genomic_DNA"/>
</dbReference>
<dbReference type="GO" id="GO:0004252">
    <property type="term" value="F:serine-type endopeptidase activity"/>
    <property type="evidence" value="ECO:0007669"/>
    <property type="project" value="InterPro"/>
</dbReference>
<dbReference type="InterPro" id="IPR029045">
    <property type="entry name" value="ClpP/crotonase-like_dom_sf"/>
</dbReference>
<dbReference type="GO" id="GO:0051117">
    <property type="term" value="F:ATPase binding"/>
    <property type="evidence" value="ECO:0007669"/>
    <property type="project" value="TreeGrafter"/>
</dbReference>
<dbReference type="NCBIfam" id="NF045542">
    <property type="entry name" value="Clp_rel_HeadMat"/>
    <property type="match status" value="1"/>
</dbReference>
<dbReference type="GO" id="GO:0004176">
    <property type="term" value="F:ATP-dependent peptidase activity"/>
    <property type="evidence" value="ECO:0007669"/>
    <property type="project" value="InterPro"/>
</dbReference>
<dbReference type="InterPro" id="IPR001907">
    <property type="entry name" value="ClpP"/>
</dbReference>